<dbReference type="GO" id="GO:0005886">
    <property type="term" value="C:plasma membrane"/>
    <property type="evidence" value="ECO:0007669"/>
    <property type="project" value="UniProtKB-SubCell"/>
</dbReference>
<evidence type="ECO:0000256" key="5">
    <source>
        <dbReference type="ARBA" id="ARBA00022519"/>
    </source>
</evidence>
<dbReference type="GO" id="GO:0015628">
    <property type="term" value="P:protein secretion by the type II secretion system"/>
    <property type="evidence" value="ECO:0007669"/>
    <property type="project" value="InterPro"/>
</dbReference>
<feature type="transmembrane region" description="Helical" evidence="11">
    <location>
        <begin position="20"/>
        <end position="39"/>
    </location>
</feature>
<keyword evidence="6 11" id="KW-0812">Transmembrane</keyword>
<evidence type="ECO:0000256" key="3">
    <source>
        <dbReference type="ARBA" id="ARBA00022475"/>
    </source>
</evidence>
<dbReference type="RefSeq" id="WP_085464537.1">
    <property type="nucleotide sequence ID" value="NZ_FXBL01000004.1"/>
</dbReference>
<dbReference type="InterPro" id="IPR012902">
    <property type="entry name" value="N_methyl_site"/>
</dbReference>
<sequence>MSARPAPALHAEAGFTLVEFLVTLAILALVLGSVGSTLARRENRVTPLMSAESMQSMLFRARSDAVLKGRNTLFAINAGAKQYVYPAGSTPVQLPDDQEVRMIAGSEFVSPEGSTYYLVFRPDGSSSGAEILLRNAAGTEARIEVNWLTGLPRLRVGTSQ</sequence>
<evidence type="ECO:0000313" key="13">
    <source>
        <dbReference type="EMBL" id="SMH41658.1"/>
    </source>
</evidence>
<evidence type="ECO:0000256" key="4">
    <source>
        <dbReference type="ARBA" id="ARBA00022481"/>
    </source>
</evidence>
<accession>A0A1X7NVG3</accession>
<keyword evidence="4" id="KW-0488">Methylation</keyword>
<evidence type="ECO:0000256" key="8">
    <source>
        <dbReference type="ARBA" id="ARBA00023136"/>
    </source>
</evidence>
<dbReference type="Pfam" id="PF07963">
    <property type="entry name" value="N_methyl"/>
    <property type="match status" value="1"/>
</dbReference>
<name>A0A1X7NVG3_9HYPH</name>
<dbReference type="InterPro" id="IPR045584">
    <property type="entry name" value="Pilin-like"/>
</dbReference>
<keyword evidence="8 11" id="KW-0472">Membrane</keyword>
<dbReference type="AlphaFoldDB" id="A0A1X7NVG3"/>
<keyword evidence="14" id="KW-1185">Reference proteome</keyword>
<protein>
    <recommendedName>
        <fullName evidence="2">Type II secretion system protein H</fullName>
    </recommendedName>
    <alternativeName>
        <fullName evidence="10">General secretion pathway protein H</fullName>
    </alternativeName>
</protein>
<dbReference type="Proteomes" id="UP000193083">
    <property type="component" value="Unassembled WGS sequence"/>
</dbReference>
<keyword evidence="3" id="KW-1003">Cell membrane</keyword>
<dbReference type="NCBIfam" id="TIGR02532">
    <property type="entry name" value="IV_pilin_GFxxxE"/>
    <property type="match status" value="1"/>
</dbReference>
<evidence type="ECO:0000259" key="12">
    <source>
        <dbReference type="Pfam" id="PF12019"/>
    </source>
</evidence>
<evidence type="ECO:0000256" key="7">
    <source>
        <dbReference type="ARBA" id="ARBA00022989"/>
    </source>
</evidence>
<gene>
    <name evidence="13" type="ORF">SAMN02982922_2611</name>
</gene>
<dbReference type="GO" id="GO:0015627">
    <property type="term" value="C:type II protein secretion system complex"/>
    <property type="evidence" value="ECO:0007669"/>
    <property type="project" value="InterPro"/>
</dbReference>
<evidence type="ECO:0000256" key="10">
    <source>
        <dbReference type="ARBA" id="ARBA00030775"/>
    </source>
</evidence>
<dbReference type="OrthoDB" id="8481584at2"/>
<comment type="similarity">
    <text evidence="9">Belongs to the GSP H family.</text>
</comment>
<dbReference type="PROSITE" id="PS00409">
    <property type="entry name" value="PROKAR_NTER_METHYL"/>
    <property type="match status" value="1"/>
</dbReference>
<keyword evidence="5" id="KW-0997">Cell inner membrane</keyword>
<dbReference type="EMBL" id="FXBL01000004">
    <property type="protein sequence ID" value="SMH41658.1"/>
    <property type="molecule type" value="Genomic_DNA"/>
</dbReference>
<organism evidence="13 14">
    <name type="scientific">Mesorhizobium australicum</name>
    <dbReference type="NCBI Taxonomy" id="536018"/>
    <lineage>
        <taxon>Bacteria</taxon>
        <taxon>Pseudomonadati</taxon>
        <taxon>Pseudomonadota</taxon>
        <taxon>Alphaproteobacteria</taxon>
        <taxon>Hyphomicrobiales</taxon>
        <taxon>Phyllobacteriaceae</taxon>
        <taxon>Mesorhizobium</taxon>
    </lineage>
</organism>
<proteinExistence type="inferred from homology"/>
<dbReference type="Pfam" id="PF12019">
    <property type="entry name" value="GspH"/>
    <property type="match status" value="1"/>
</dbReference>
<dbReference type="SUPFAM" id="SSF54523">
    <property type="entry name" value="Pili subunits"/>
    <property type="match status" value="1"/>
</dbReference>
<evidence type="ECO:0000256" key="6">
    <source>
        <dbReference type="ARBA" id="ARBA00022692"/>
    </source>
</evidence>
<dbReference type="InterPro" id="IPR022346">
    <property type="entry name" value="T2SS_GspH"/>
</dbReference>
<feature type="domain" description="General secretion pathway GspH" evidence="12">
    <location>
        <begin position="51"/>
        <end position="148"/>
    </location>
</feature>
<evidence type="ECO:0000256" key="9">
    <source>
        <dbReference type="ARBA" id="ARBA00025772"/>
    </source>
</evidence>
<evidence type="ECO:0000256" key="1">
    <source>
        <dbReference type="ARBA" id="ARBA00004377"/>
    </source>
</evidence>
<keyword evidence="7 11" id="KW-1133">Transmembrane helix</keyword>
<comment type="subcellular location">
    <subcellularLocation>
        <location evidence="1">Cell inner membrane</location>
        <topology evidence="1">Single-pass membrane protein</topology>
    </subcellularLocation>
</comment>
<evidence type="ECO:0000313" key="14">
    <source>
        <dbReference type="Proteomes" id="UP000193083"/>
    </source>
</evidence>
<evidence type="ECO:0000256" key="11">
    <source>
        <dbReference type="SAM" id="Phobius"/>
    </source>
</evidence>
<evidence type="ECO:0000256" key="2">
    <source>
        <dbReference type="ARBA" id="ARBA00021549"/>
    </source>
</evidence>
<reference evidence="13 14" key="1">
    <citation type="submission" date="2017-04" db="EMBL/GenBank/DDBJ databases">
        <authorList>
            <person name="Afonso C.L."/>
            <person name="Miller P.J."/>
            <person name="Scott M.A."/>
            <person name="Spackman E."/>
            <person name="Goraichik I."/>
            <person name="Dimitrov K.M."/>
            <person name="Suarez D.L."/>
            <person name="Swayne D.E."/>
        </authorList>
    </citation>
    <scope>NUCLEOTIDE SEQUENCE [LARGE SCALE GENOMIC DNA]</scope>
    <source>
        <strain evidence="13 14">B5P</strain>
    </source>
</reference>